<dbReference type="Proteomes" id="UP001062846">
    <property type="component" value="Chromosome 4"/>
</dbReference>
<keyword evidence="2" id="KW-1185">Reference proteome</keyword>
<name>A0ACC0P480_RHOML</name>
<sequence>MPAVTCAKAKAQHEETCLFRWVARLKQFYARKKGPKKPRHGKPIACHQARQGIAQGMPRPSAAKARQADFKSPGKARQCITHGMTRPRAQGMTHGMPKQGVAKARLSRQSHNKGWRQGPT</sequence>
<evidence type="ECO:0000313" key="1">
    <source>
        <dbReference type="EMBL" id="KAI8559538.1"/>
    </source>
</evidence>
<gene>
    <name evidence="1" type="ORF">RHMOL_Rhmol04G0181500</name>
</gene>
<accession>A0ACC0P480</accession>
<evidence type="ECO:0000313" key="2">
    <source>
        <dbReference type="Proteomes" id="UP001062846"/>
    </source>
</evidence>
<comment type="caution">
    <text evidence="1">The sequence shown here is derived from an EMBL/GenBank/DDBJ whole genome shotgun (WGS) entry which is preliminary data.</text>
</comment>
<reference evidence="1" key="1">
    <citation type="submission" date="2022-02" db="EMBL/GenBank/DDBJ databases">
        <title>Plant Genome Project.</title>
        <authorList>
            <person name="Zhang R.-G."/>
        </authorList>
    </citation>
    <scope>NUCLEOTIDE SEQUENCE</scope>
    <source>
        <strain evidence="1">AT1</strain>
    </source>
</reference>
<dbReference type="EMBL" id="CM046391">
    <property type="protein sequence ID" value="KAI8559538.1"/>
    <property type="molecule type" value="Genomic_DNA"/>
</dbReference>
<organism evidence="1 2">
    <name type="scientific">Rhododendron molle</name>
    <name type="common">Chinese azalea</name>
    <name type="synonym">Azalea mollis</name>
    <dbReference type="NCBI Taxonomy" id="49168"/>
    <lineage>
        <taxon>Eukaryota</taxon>
        <taxon>Viridiplantae</taxon>
        <taxon>Streptophyta</taxon>
        <taxon>Embryophyta</taxon>
        <taxon>Tracheophyta</taxon>
        <taxon>Spermatophyta</taxon>
        <taxon>Magnoliopsida</taxon>
        <taxon>eudicotyledons</taxon>
        <taxon>Gunneridae</taxon>
        <taxon>Pentapetalae</taxon>
        <taxon>asterids</taxon>
        <taxon>Ericales</taxon>
        <taxon>Ericaceae</taxon>
        <taxon>Ericoideae</taxon>
        <taxon>Rhodoreae</taxon>
        <taxon>Rhododendron</taxon>
    </lineage>
</organism>
<protein>
    <submittedName>
        <fullName evidence="1">Uncharacterized protein</fullName>
    </submittedName>
</protein>
<proteinExistence type="predicted"/>